<gene>
    <name evidence="1" type="ORF">TAV2_LOCUS14371</name>
</gene>
<evidence type="ECO:0000313" key="1">
    <source>
        <dbReference type="EMBL" id="CAH2058683.1"/>
    </source>
</evidence>
<sequence length="109" mass="12802">MVVEAEHRTSLVLERKTRSLEHLLLSSIRIHQLELEDMVVEDWVIRKEKSDDFVLVKEKVFLVRHETEKLMVRRENSDSVSKEAFCDGFLCLVMVGFGEEEEFELYGEG</sequence>
<dbReference type="Proteomes" id="UP000836841">
    <property type="component" value="Chromosome 4"/>
</dbReference>
<protein>
    <submittedName>
        <fullName evidence="1">Uncharacterized protein</fullName>
    </submittedName>
</protein>
<name>A0AAU9S8U9_THLAR</name>
<accession>A0AAU9S8U9</accession>
<keyword evidence="2" id="KW-1185">Reference proteome</keyword>
<organism evidence="1 2">
    <name type="scientific">Thlaspi arvense</name>
    <name type="common">Field penny-cress</name>
    <dbReference type="NCBI Taxonomy" id="13288"/>
    <lineage>
        <taxon>Eukaryota</taxon>
        <taxon>Viridiplantae</taxon>
        <taxon>Streptophyta</taxon>
        <taxon>Embryophyta</taxon>
        <taxon>Tracheophyta</taxon>
        <taxon>Spermatophyta</taxon>
        <taxon>Magnoliopsida</taxon>
        <taxon>eudicotyledons</taxon>
        <taxon>Gunneridae</taxon>
        <taxon>Pentapetalae</taxon>
        <taxon>rosids</taxon>
        <taxon>malvids</taxon>
        <taxon>Brassicales</taxon>
        <taxon>Brassicaceae</taxon>
        <taxon>Thlaspideae</taxon>
        <taxon>Thlaspi</taxon>
    </lineage>
</organism>
<reference evidence="1 2" key="1">
    <citation type="submission" date="2022-03" db="EMBL/GenBank/DDBJ databases">
        <authorList>
            <person name="Nunn A."/>
            <person name="Chopra R."/>
            <person name="Nunn A."/>
            <person name="Contreras Garrido A."/>
        </authorList>
    </citation>
    <scope>NUCLEOTIDE SEQUENCE [LARGE SCALE GENOMIC DNA]</scope>
</reference>
<dbReference type="AlphaFoldDB" id="A0AAU9S8U9"/>
<dbReference type="EMBL" id="OU466860">
    <property type="protein sequence ID" value="CAH2058683.1"/>
    <property type="molecule type" value="Genomic_DNA"/>
</dbReference>
<evidence type="ECO:0000313" key="2">
    <source>
        <dbReference type="Proteomes" id="UP000836841"/>
    </source>
</evidence>
<proteinExistence type="predicted"/>